<evidence type="ECO:0000313" key="8">
    <source>
        <dbReference type="EMBL" id="AUX41019.1"/>
    </source>
</evidence>
<dbReference type="InterPro" id="IPR001155">
    <property type="entry name" value="OxRdtase_FMN_N"/>
</dbReference>
<organism evidence="8 9">
    <name type="scientific">Sorangium cellulosum</name>
    <name type="common">Polyangium cellulosum</name>
    <dbReference type="NCBI Taxonomy" id="56"/>
    <lineage>
        <taxon>Bacteria</taxon>
        <taxon>Pseudomonadati</taxon>
        <taxon>Myxococcota</taxon>
        <taxon>Polyangia</taxon>
        <taxon>Polyangiales</taxon>
        <taxon>Polyangiaceae</taxon>
        <taxon>Sorangium</taxon>
    </lineage>
</organism>
<keyword evidence="3" id="KW-0288">FMN</keyword>
<evidence type="ECO:0000313" key="9">
    <source>
        <dbReference type="Proteomes" id="UP000238348"/>
    </source>
</evidence>
<feature type="compositionally biased region" description="Basic residues" evidence="6">
    <location>
        <begin position="1"/>
        <end position="11"/>
    </location>
</feature>
<dbReference type="EMBL" id="CP012673">
    <property type="protein sequence ID" value="AUX41019.1"/>
    <property type="molecule type" value="Genomic_DNA"/>
</dbReference>
<feature type="domain" description="NADH:flavin oxidoreductase/NADH oxidase N-terminal" evidence="7">
    <location>
        <begin position="225"/>
        <end position="436"/>
    </location>
</feature>
<dbReference type="InterPro" id="IPR013785">
    <property type="entry name" value="Aldolase_TIM"/>
</dbReference>
<dbReference type="GO" id="GO:0050661">
    <property type="term" value="F:NADP binding"/>
    <property type="evidence" value="ECO:0007669"/>
    <property type="project" value="InterPro"/>
</dbReference>
<proteinExistence type="predicted"/>
<protein>
    <submittedName>
        <fullName evidence="8">NADH oxidase</fullName>
    </submittedName>
</protein>
<dbReference type="PANTHER" id="PTHR43303">
    <property type="entry name" value="NADPH DEHYDROGENASE C23G7.10C-RELATED"/>
    <property type="match status" value="1"/>
</dbReference>
<dbReference type="Proteomes" id="UP000238348">
    <property type="component" value="Chromosome"/>
</dbReference>
<dbReference type="RefSeq" id="WP_104978750.1">
    <property type="nucleotide sequence ID" value="NZ_CP012673.1"/>
</dbReference>
<dbReference type="GO" id="GO:0003959">
    <property type="term" value="F:NADPH dehydrogenase activity"/>
    <property type="evidence" value="ECO:0007669"/>
    <property type="project" value="InterPro"/>
</dbReference>
<evidence type="ECO:0000256" key="2">
    <source>
        <dbReference type="ARBA" id="ARBA00022630"/>
    </source>
</evidence>
<keyword evidence="4" id="KW-0521">NADP</keyword>
<dbReference type="OrthoDB" id="9784632at2"/>
<name>A0A2L0ENZ7_SORCE</name>
<dbReference type="AlphaFoldDB" id="A0A2L0ENZ7"/>
<keyword evidence="2" id="KW-0285">Flavoprotein</keyword>
<gene>
    <name evidence="8" type="ORF">SOCE26_024230</name>
</gene>
<dbReference type="PANTHER" id="PTHR43303:SF4">
    <property type="entry name" value="NADPH DEHYDROGENASE C23G7.10C-RELATED"/>
    <property type="match status" value="1"/>
</dbReference>
<dbReference type="SUPFAM" id="SSF51395">
    <property type="entry name" value="FMN-linked oxidoreductases"/>
    <property type="match status" value="1"/>
</dbReference>
<accession>A0A2L0ENZ7</accession>
<dbReference type="GO" id="GO:0010181">
    <property type="term" value="F:FMN binding"/>
    <property type="evidence" value="ECO:0007669"/>
    <property type="project" value="InterPro"/>
</dbReference>
<keyword evidence="5" id="KW-0560">Oxidoreductase</keyword>
<dbReference type="InterPro" id="IPR044152">
    <property type="entry name" value="YqjM-like"/>
</dbReference>
<feature type="compositionally biased region" description="Basic and acidic residues" evidence="6">
    <location>
        <begin position="12"/>
        <end position="22"/>
    </location>
</feature>
<sequence length="490" mass="54626">MWKPKERIRHTLPRDEPPTEEEAAHARLFSPLRLASGLELAERSWVPAMVPWRATEEGFVTRNVLDWYGRFADGQPGALVVEATGIRDVPSGPLLRVGHDRFIPGLRELVRTVRARSAGRTRVFLQLIDFLRIRRRPSRDRFLREFLAITGAHRRALAGALGDERIGDAPEAEVRERLLSLDDERLEAVLDRRELEALRFGERERVTDVALPHIRDLPRSLPGLFAAAAARAREAGFDGVELHYAHAYTMASFLSALNTRDDGYGGERERRARLPLEVYAAVRDVVSARFTVGCRFLCDDIVEGGNRVDDAIFFALAFARAGMDFLSLSTGGKFEDAKQPKVGEAAYPYTGPSGYECMPTALSDAVGPFGRQIPKQARIRRAVREAGFEAPVVVAGGICTFVQAEGILARGEGDIIGAARQTLADPDWFLKMRVGRGREVRRCVYSNYCEALDQRHRAVTCQLWDREGIGEPGVVTVEGGRRRLTAPRWG</sequence>
<comment type="cofactor">
    <cofactor evidence="1">
        <name>FMN</name>
        <dbReference type="ChEBI" id="CHEBI:58210"/>
    </cofactor>
</comment>
<dbReference type="Pfam" id="PF00724">
    <property type="entry name" value="Oxidored_FMN"/>
    <property type="match status" value="1"/>
</dbReference>
<evidence type="ECO:0000256" key="3">
    <source>
        <dbReference type="ARBA" id="ARBA00022643"/>
    </source>
</evidence>
<dbReference type="Gene3D" id="3.20.20.70">
    <property type="entry name" value="Aldolase class I"/>
    <property type="match status" value="1"/>
</dbReference>
<evidence type="ECO:0000259" key="7">
    <source>
        <dbReference type="Pfam" id="PF00724"/>
    </source>
</evidence>
<reference evidence="8 9" key="1">
    <citation type="submission" date="2015-09" db="EMBL/GenBank/DDBJ databases">
        <title>Sorangium comparison.</title>
        <authorList>
            <person name="Zaburannyi N."/>
            <person name="Bunk B."/>
            <person name="Overmann J."/>
            <person name="Mueller R."/>
        </authorList>
    </citation>
    <scope>NUCLEOTIDE SEQUENCE [LARGE SCALE GENOMIC DNA]</scope>
    <source>
        <strain evidence="8 9">So ce26</strain>
    </source>
</reference>
<evidence type="ECO:0000256" key="6">
    <source>
        <dbReference type="SAM" id="MobiDB-lite"/>
    </source>
</evidence>
<evidence type="ECO:0000256" key="5">
    <source>
        <dbReference type="ARBA" id="ARBA00023002"/>
    </source>
</evidence>
<feature type="region of interest" description="Disordered" evidence="6">
    <location>
        <begin position="1"/>
        <end position="22"/>
    </location>
</feature>
<evidence type="ECO:0000256" key="1">
    <source>
        <dbReference type="ARBA" id="ARBA00001917"/>
    </source>
</evidence>
<evidence type="ECO:0000256" key="4">
    <source>
        <dbReference type="ARBA" id="ARBA00022857"/>
    </source>
</evidence>